<proteinExistence type="predicted"/>
<evidence type="ECO:0000313" key="1">
    <source>
        <dbReference type="EMBL" id="QHT24057.1"/>
    </source>
</evidence>
<name>A0A6C0E4F8_9ZZZZ</name>
<reference evidence="1" key="1">
    <citation type="journal article" date="2020" name="Nature">
        <title>Giant virus diversity and host interactions through global metagenomics.</title>
        <authorList>
            <person name="Schulz F."/>
            <person name="Roux S."/>
            <person name="Paez-Espino D."/>
            <person name="Jungbluth S."/>
            <person name="Walsh D.A."/>
            <person name="Denef V.J."/>
            <person name="McMahon K.D."/>
            <person name="Konstantinidis K.T."/>
            <person name="Eloe-Fadrosh E.A."/>
            <person name="Kyrpides N.C."/>
            <person name="Woyke T."/>
        </authorList>
    </citation>
    <scope>NUCLEOTIDE SEQUENCE</scope>
    <source>
        <strain evidence="1">GVMAG-M-3300023179-132</strain>
    </source>
</reference>
<accession>A0A6C0E4F8</accession>
<dbReference type="AlphaFoldDB" id="A0A6C0E4F8"/>
<protein>
    <submittedName>
        <fullName evidence="1">Uncharacterized protein</fullName>
    </submittedName>
</protein>
<dbReference type="EMBL" id="MN739737">
    <property type="protein sequence ID" value="QHT24057.1"/>
    <property type="molecule type" value="Genomic_DNA"/>
</dbReference>
<sequence length="363" mass="41402">MKRIEINPELFNIKTKKKREPIQRPIISPNILKNKLLSRIKAHKKHEIKNPALESSSSSDAPKLVDTNEFDDSMSFFNLLSRKADLHKKTLKRSSVLDDTPYVNLDLPPDLTQPVYQLPSIQLKAPPNQPPYSNLKNGSRPTYREWNKTIRNTGYSNTPLESAPISIRENRLNELRERIKQKHQSVNTHVSQTNQLAADVYNIISQPVSNPIQISNPIEQIENKVIESVMPDSQSPNVNLDLVNINTNNTQTNKQDRVISQTIKKTIKRKYTLGKSANNRSVAVLLKDVNSRKNVLKAQRELKKKSIGDVKQYLRDHNLIRVGSNAPSDVLRKLYESAMMSGEITNNNQDTLLNNLLKEQNIV</sequence>
<organism evidence="1">
    <name type="scientific">viral metagenome</name>
    <dbReference type="NCBI Taxonomy" id="1070528"/>
    <lineage>
        <taxon>unclassified sequences</taxon>
        <taxon>metagenomes</taxon>
        <taxon>organismal metagenomes</taxon>
    </lineage>
</organism>